<evidence type="ECO:0000313" key="6">
    <source>
        <dbReference type="EMBL" id="KAK0623685.1"/>
    </source>
</evidence>
<evidence type="ECO:0000256" key="3">
    <source>
        <dbReference type="ARBA" id="ARBA00022806"/>
    </source>
</evidence>
<dbReference type="InterPro" id="IPR041679">
    <property type="entry name" value="DNA2/NAM7-like_C"/>
</dbReference>
<dbReference type="Proteomes" id="UP001175000">
    <property type="component" value="Unassembled WGS sequence"/>
</dbReference>
<evidence type="ECO:0000256" key="1">
    <source>
        <dbReference type="ARBA" id="ARBA00022741"/>
    </source>
</evidence>
<dbReference type="EMBL" id="JAULSU010000003">
    <property type="protein sequence ID" value="KAK0623685.1"/>
    <property type="molecule type" value="Genomic_DNA"/>
</dbReference>
<keyword evidence="1" id="KW-0547">Nucleotide-binding</keyword>
<evidence type="ECO:0000259" key="5">
    <source>
        <dbReference type="Pfam" id="PF13087"/>
    </source>
</evidence>
<accession>A0AA39WYQ9</accession>
<evidence type="ECO:0000256" key="2">
    <source>
        <dbReference type="ARBA" id="ARBA00022801"/>
    </source>
</evidence>
<dbReference type="Gene3D" id="3.40.50.300">
    <property type="entry name" value="P-loop containing nucleotide triphosphate hydrolases"/>
    <property type="match status" value="1"/>
</dbReference>
<organism evidence="6 7">
    <name type="scientific">Immersiella caudata</name>
    <dbReference type="NCBI Taxonomy" id="314043"/>
    <lineage>
        <taxon>Eukaryota</taxon>
        <taxon>Fungi</taxon>
        <taxon>Dikarya</taxon>
        <taxon>Ascomycota</taxon>
        <taxon>Pezizomycotina</taxon>
        <taxon>Sordariomycetes</taxon>
        <taxon>Sordariomycetidae</taxon>
        <taxon>Sordariales</taxon>
        <taxon>Lasiosphaeriaceae</taxon>
        <taxon>Immersiella</taxon>
    </lineage>
</organism>
<evidence type="ECO:0000256" key="4">
    <source>
        <dbReference type="ARBA" id="ARBA00022840"/>
    </source>
</evidence>
<gene>
    <name evidence="6" type="ORF">B0T14DRAFT_553811</name>
</gene>
<protein>
    <submittedName>
        <fullName evidence="6">AAA domain-containing protein</fullName>
    </submittedName>
</protein>
<comment type="caution">
    <text evidence="6">The sequence shown here is derived from an EMBL/GenBank/DDBJ whole genome shotgun (WGS) entry which is preliminary data.</text>
</comment>
<feature type="domain" description="DNA2/NAM7 helicase-like C-terminal" evidence="5">
    <location>
        <begin position="18"/>
        <end position="226"/>
    </location>
</feature>
<dbReference type="PANTHER" id="PTHR43788:SF8">
    <property type="entry name" value="DNA-BINDING PROTEIN SMUBP-2"/>
    <property type="match status" value="1"/>
</dbReference>
<dbReference type="PANTHER" id="PTHR43788">
    <property type="entry name" value="DNA2/NAM7 HELICASE FAMILY MEMBER"/>
    <property type="match status" value="1"/>
</dbReference>
<dbReference type="AlphaFoldDB" id="A0AA39WYQ9"/>
<name>A0AA39WYQ9_9PEZI</name>
<keyword evidence="3" id="KW-0347">Helicase</keyword>
<proteinExistence type="predicted"/>
<keyword evidence="4" id="KW-0067">ATP-binding</keyword>
<keyword evidence="2" id="KW-0378">Hydrolase</keyword>
<dbReference type="InterPro" id="IPR050534">
    <property type="entry name" value="Coronavir_polyprotein_1ab"/>
</dbReference>
<dbReference type="Pfam" id="PF13087">
    <property type="entry name" value="AAA_12"/>
    <property type="match status" value="1"/>
</dbReference>
<dbReference type="GO" id="GO:0005524">
    <property type="term" value="F:ATP binding"/>
    <property type="evidence" value="ECO:0007669"/>
    <property type="project" value="UniProtKB-KW"/>
</dbReference>
<sequence>MDASGKNALNKFVQLAKISVLEMLVRTSWPCLMLTTQHRMASGSFDLAKKVIYKNILDADFSYGPDAQLSKSLPARMIEQWVVKRFKAKESPAGKASQSFFTVREPCTTEPTTKSRYNTDHVAATVKLSNAIFNEFPGLCGSKVVIITPYRMNLQFLEDASKAQDLHPKCQEVEINTPFSFHGCEGVTVDFCMTLNQETGSLFVQDPHRVCIGLTRHECALFMVGDIHTTNTIQSARKRMYGDGNSGEALSMGSGRRPALKEAVEYLWVAQRVVAFSPRGEVISLPNLEVAPALGA</sequence>
<dbReference type="SUPFAM" id="SSF52540">
    <property type="entry name" value="P-loop containing nucleoside triphosphate hydrolases"/>
    <property type="match status" value="1"/>
</dbReference>
<evidence type="ECO:0000313" key="7">
    <source>
        <dbReference type="Proteomes" id="UP001175000"/>
    </source>
</evidence>
<reference evidence="6" key="1">
    <citation type="submission" date="2023-06" db="EMBL/GenBank/DDBJ databases">
        <title>Genome-scale phylogeny and comparative genomics of the fungal order Sordariales.</title>
        <authorList>
            <consortium name="Lawrence Berkeley National Laboratory"/>
            <person name="Hensen N."/>
            <person name="Bonometti L."/>
            <person name="Westerberg I."/>
            <person name="Brannstrom I.O."/>
            <person name="Guillou S."/>
            <person name="Cros-Aarteil S."/>
            <person name="Calhoun S."/>
            <person name="Haridas S."/>
            <person name="Kuo A."/>
            <person name="Mondo S."/>
            <person name="Pangilinan J."/>
            <person name="Riley R."/>
            <person name="Labutti K."/>
            <person name="Andreopoulos B."/>
            <person name="Lipzen A."/>
            <person name="Chen C."/>
            <person name="Yanf M."/>
            <person name="Daum C."/>
            <person name="Ng V."/>
            <person name="Clum A."/>
            <person name="Steindorff A."/>
            <person name="Ohm R."/>
            <person name="Martin F."/>
            <person name="Silar P."/>
            <person name="Natvig D."/>
            <person name="Lalanne C."/>
            <person name="Gautier V."/>
            <person name="Ament-Velasquez S.L."/>
            <person name="Kruys A."/>
            <person name="Hutchinson M.I."/>
            <person name="Powell A.J."/>
            <person name="Barry K."/>
            <person name="Miller A.N."/>
            <person name="Grigoriev I.V."/>
            <person name="Debuchy R."/>
            <person name="Gladieux P."/>
            <person name="Thoren M.H."/>
            <person name="Johannesson H."/>
        </authorList>
    </citation>
    <scope>NUCLEOTIDE SEQUENCE</scope>
    <source>
        <strain evidence="6">CBS 606.72</strain>
    </source>
</reference>
<dbReference type="GO" id="GO:0043139">
    <property type="term" value="F:5'-3' DNA helicase activity"/>
    <property type="evidence" value="ECO:0007669"/>
    <property type="project" value="TreeGrafter"/>
</dbReference>
<dbReference type="GO" id="GO:0016787">
    <property type="term" value="F:hydrolase activity"/>
    <property type="evidence" value="ECO:0007669"/>
    <property type="project" value="UniProtKB-KW"/>
</dbReference>
<keyword evidence="7" id="KW-1185">Reference proteome</keyword>
<dbReference type="InterPro" id="IPR027417">
    <property type="entry name" value="P-loop_NTPase"/>
</dbReference>